<dbReference type="InterPro" id="IPR025528">
    <property type="entry name" value="BrnA_antitoxin"/>
</dbReference>
<dbReference type="AlphaFoldDB" id="A0A6A7Y486"/>
<comment type="caution">
    <text evidence="1">The sequence shown here is derived from an EMBL/GenBank/DDBJ whole genome shotgun (WGS) entry which is preliminary data.</text>
</comment>
<dbReference type="RefSeq" id="WP_312861576.1">
    <property type="nucleotide sequence ID" value="NZ_VWNA01000001.1"/>
</dbReference>
<dbReference type="Proteomes" id="UP000332515">
    <property type="component" value="Unassembled WGS sequence"/>
</dbReference>
<sequence>MSKPVTTSTWTDPDDAPELSDAWFRQAEQNEDGRLVKRGRPPLETKKQLVSLRLDPDVIARFKADGPGWQARINETLRKAVGL</sequence>
<organism evidence="1 2">
    <name type="scientific">Segnochrobactrum spirostomi</name>
    <dbReference type="NCBI Taxonomy" id="2608987"/>
    <lineage>
        <taxon>Bacteria</taxon>
        <taxon>Pseudomonadati</taxon>
        <taxon>Pseudomonadota</taxon>
        <taxon>Alphaproteobacteria</taxon>
        <taxon>Hyphomicrobiales</taxon>
        <taxon>Segnochrobactraceae</taxon>
        <taxon>Segnochrobactrum</taxon>
    </lineage>
</organism>
<dbReference type="Pfam" id="PF14384">
    <property type="entry name" value="BrnA_antitoxin"/>
    <property type="match status" value="1"/>
</dbReference>
<name>A0A6A7Y486_9HYPH</name>
<evidence type="ECO:0000313" key="2">
    <source>
        <dbReference type="Proteomes" id="UP000332515"/>
    </source>
</evidence>
<protein>
    <submittedName>
        <fullName evidence="1">BrnA antitoxin family protein</fullName>
    </submittedName>
</protein>
<reference evidence="1 2" key="1">
    <citation type="submission" date="2019-09" db="EMBL/GenBank/DDBJ databases">
        <title>Segnochrobactrum spirostomi gen. nov., sp. nov., isolated from the ciliate Spirostomum cf. yagiui and description of a novel family, Segnochrobactraceae fam. nov. within the order Rhizobiales of the class Alphaproteobacteria.</title>
        <authorList>
            <person name="Akter S."/>
            <person name="Shazib S.U.A."/>
            <person name="Shin M.K."/>
        </authorList>
    </citation>
    <scope>NUCLEOTIDE SEQUENCE [LARGE SCALE GENOMIC DNA]</scope>
    <source>
        <strain evidence="1 2">Sp-1</strain>
    </source>
</reference>
<dbReference type="EMBL" id="VWNA01000001">
    <property type="protein sequence ID" value="MQT13536.1"/>
    <property type="molecule type" value="Genomic_DNA"/>
</dbReference>
<gene>
    <name evidence="1" type="ORF">F0357_12995</name>
</gene>
<keyword evidence="2" id="KW-1185">Reference proteome</keyword>
<proteinExistence type="predicted"/>
<accession>A0A6A7Y486</accession>
<evidence type="ECO:0000313" key="1">
    <source>
        <dbReference type="EMBL" id="MQT13536.1"/>
    </source>
</evidence>